<reference evidence="1" key="1">
    <citation type="submission" date="2021-06" db="EMBL/GenBank/DDBJ databases">
        <authorList>
            <person name="Kallberg Y."/>
            <person name="Tangrot J."/>
            <person name="Rosling A."/>
        </authorList>
    </citation>
    <scope>NUCLEOTIDE SEQUENCE</scope>
    <source>
        <strain evidence="1">28 12/20/2015</strain>
    </source>
</reference>
<name>A0ACA9PF84_9GLOM</name>
<organism evidence="1 2">
    <name type="scientific">Cetraspora pellucida</name>
    <dbReference type="NCBI Taxonomy" id="1433469"/>
    <lineage>
        <taxon>Eukaryota</taxon>
        <taxon>Fungi</taxon>
        <taxon>Fungi incertae sedis</taxon>
        <taxon>Mucoromycota</taxon>
        <taxon>Glomeromycotina</taxon>
        <taxon>Glomeromycetes</taxon>
        <taxon>Diversisporales</taxon>
        <taxon>Gigasporaceae</taxon>
        <taxon>Cetraspora</taxon>
    </lineage>
</organism>
<sequence>VFLYKKKDIIAIQKKLGINNNINQATVSESKKVKELANSYELLLELVRDLISIQMKLGIDINPILEAELRRNKASSYKPIRLFNLLLCLEDNIVTIQKKLGIVNYTNQEIAEKADKNVRVYLRKFEEFHGLLEDVPSFTSERLPLFPNVSLQQLHRIFVKKSASDN</sequence>
<dbReference type="Proteomes" id="UP000789366">
    <property type="component" value="Unassembled WGS sequence"/>
</dbReference>
<proteinExistence type="predicted"/>
<comment type="caution">
    <text evidence="1">The sequence shown here is derived from an EMBL/GenBank/DDBJ whole genome shotgun (WGS) entry which is preliminary data.</text>
</comment>
<evidence type="ECO:0000313" key="2">
    <source>
        <dbReference type="Proteomes" id="UP000789366"/>
    </source>
</evidence>
<gene>
    <name evidence="1" type="ORF">SPELUC_LOCUS11387</name>
</gene>
<feature type="non-terminal residue" evidence="1">
    <location>
        <position position="1"/>
    </location>
</feature>
<accession>A0ACA9PF84</accession>
<protein>
    <submittedName>
        <fullName evidence="1">1951_t:CDS:1</fullName>
    </submittedName>
</protein>
<keyword evidence="2" id="KW-1185">Reference proteome</keyword>
<evidence type="ECO:0000313" key="1">
    <source>
        <dbReference type="EMBL" id="CAG8703285.1"/>
    </source>
</evidence>
<dbReference type="EMBL" id="CAJVPW010024036">
    <property type="protein sequence ID" value="CAG8703285.1"/>
    <property type="molecule type" value="Genomic_DNA"/>
</dbReference>